<dbReference type="Proteomes" id="UP001595912">
    <property type="component" value="Unassembled WGS sequence"/>
</dbReference>
<accession>A0ABV9WEX3</accession>
<reference evidence="5" key="1">
    <citation type="journal article" date="2019" name="Int. J. Syst. Evol. Microbiol.">
        <title>The Global Catalogue of Microorganisms (GCM) 10K type strain sequencing project: providing services to taxonomists for standard genome sequencing and annotation.</title>
        <authorList>
            <consortium name="The Broad Institute Genomics Platform"/>
            <consortium name="The Broad Institute Genome Sequencing Center for Infectious Disease"/>
            <person name="Wu L."/>
            <person name="Ma J."/>
        </authorList>
    </citation>
    <scope>NUCLEOTIDE SEQUENCE [LARGE SCALE GENOMIC DNA]</scope>
    <source>
        <strain evidence="5">CGMCC 4.7152</strain>
    </source>
</reference>
<protein>
    <submittedName>
        <fullName evidence="4">Hsp70 family protein</fullName>
    </submittedName>
</protein>
<dbReference type="RefSeq" id="WP_380127227.1">
    <property type="nucleotide sequence ID" value="NZ_JBHSIU010000105.1"/>
</dbReference>
<evidence type="ECO:0000256" key="3">
    <source>
        <dbReference type="ARBA" id="ARBA00023186"/>
    </source>
</evidence>
<keyword evidence="3" id="KW-0143">Chaperone</keyword>
<gene>
    <name evidence="4" type="ORF">ACFPIJ_53355</name>
</gene>
<evidence type="ECO:0000256" key="1">
    <source>
        <dbReference type="ARBA" id="ARBA00022741"/>
    </source>
</evidence>
<dbReference type="InterPro" id="IPR043129">
    <property type="entry name" value="ATPase_NBD"/>
</dbReference>
<evidence type="ECO:0000313" key="4">
    <source>
        <dbReference type="EMBL" id="MFC5006599.1"/>
    </source>
</evidence>
<proteinExistence type="predicted"/>
<keyword evidence="2" id="KW-0067">ATP-binding</keyword>
<dbReference type="EMBL" id="JBHSIU010000105">
    <property type="protein sequence ID" value="MFC5006599.1"/>
    <property type="molecule type" value="Genomic_DNA"/>
</dbReference>
<dbReference type="Gene3D" id="3.30.420.40">
    <property type="match status" value="2"/>
</dbReference>
<evidence type="ECO:0000256" key="2">
    <source>
        <dbReference type="ARBA" id="ARBA00022840"/>
    </source>
</evidence>
<comment type="caution">
    <text evidence="4">The sequence shown here is derived from an EMBL/GenBank/DDBJ whole genome shotgun (WGS) entry which is preliminary data.</text>
</comment>
<dbReference type="InterPro" id="IPR013126">
    <property type="entry name" value="Hsp_70_fam"/>
</dbReference>
<evidence type="ECO:0000313" key="5">
    <source>
        <dbReference type="Proteomes" id="UP001595912"/>
    </source>
</evidence>
<dbReference type="Pfam" id="PF00012">
    <property type="entry name" value="HSP70"/>
    <property type="match status" value="1"/>
</dbReference>
<organism evidence="4 5">
    <name type="scientific">Dactylosporangium cerinum</name>
    <dbReference type="NCBI Taxonomy" id="1434730"/>
    <lineage>
        <taxon>Bacteria</taxon>
        <taxon>Bacillati</taxon>
        <taxon>Actinomycetota</taxon>
        <taxon>Actinomycetes</taxon>
        <taxon>Micromonosporales</taxon>
        <taxon>Micromonosporaceae</taxon>
        <taxon>Dactylosporangium</taxon>
    </lineage>
</organism>
<dbReference type="PANTHER" id="PTHR19375">
    <property type="entry name" value="HEAT SHOCK PROTEIN 70KDA"/>
    <property type="match status" value="1"/>
</dbReference>
<keyword evidence="5" id="KW-1185">Reference proteome</keyword>
<name>A0ABV9WEX3_9ACTN</name>
<sequence>MTFRLGIDLGTSTTVAVLAGPDGPPRPLLFDGSPLLPSGVFAGRDFELRTGQDAERAAAAHPEGLERNPKRRIDDATVWLGEHEHPVVDLLAAVLARVAAEARRVAGQDPRTVVLTHPAAWGRARLDVLVQAATKAGLAVTGLVPEPVAAAAYFVSALRRTVAVGRSVVVYDLGAGTFDVSVVRRTEAGFAVVAAHGLTDVGGLALDALVVAHARGLTGGATDAWHALDWPQSAADHQARHALWAGARAAKEQLTRDTTAELFVPLFADNRTRLLD</sequence>
<keyword evidence="1" id="KW-0547">Nucleotide-binding</keyword>
<dbReference type="SUPFAM" id="SSF53067">
    <property type="entry name" value="Actin-like ATPase domain"/>
    <property type="match status" value="2"/>
</dbReference>